<dbReference type="SUPFAM" id="SSF81383">
    <property type="entry name" value="F-box domain"/>
    <property type="match status" value="1"/>
</dbReference>
<dbReference type="PROSITE" id="PS50181">
    <property type="entry name" value="FBOX"/>
    <property type="match status" value="1"/>
</dbReference>
<proteinExistence type="predicted"/>
<dbReference type="InterPro" id="IPR001810">
    <property type="entry name" value="F-box_dom"/>
</dbReference>
<gene>
    <name evidence="3" type="ORF">SLS58_004480</name>
</gene>
<dbReference type="Pfam" id="PF06101">
    <property type="entry name" value="Vps62"/>
    <property type="match status" value="1"/>
</dbReference>
<dbReference type="EMBL" id="JAKEKT020000024">
    <property type="protein sequence ID" value="KAL1644200.1"/>
    <property type="molecule type" value="Genomic_DNA"/>
</dbReference>
<feature type="region of interest" description="Disordered" evidence="1">
    <location>
        <begin position="1068"/>
        <end position="1103"/>
    </location>
</feature>
<evidence type="ECO:0000259" key="2">
    <source>
        <dbReference type="PROSITE" id="PS50181"/>
    </source>
</evidence>
<feature type="compositionally biased region" description="Pro residues" evidence="1">
    <location>
        <begin position="1037"/>
        <end position="1049"/>
    </location>
</feature>
<name>A0ABR3TTN8_9PEZI</name>
<dbReference type="Proteomes" id="UP001521184">
    <property type="component" value="Unassembled WGS sequence"/>
</dbReference>
<sequence length="1273" mass="142565">MRFAKRAGGGVLLAAQLARAQCSEKVQARGALSERALEGVPQFVLDYVTRKADVSRYTAPLSYIHHEDAYYPSDFQAQIDNTQPEIDFKVVSDAESPLTLNNLDSLNSFGEEIYLTSKDDITQVPPWLRGVKPDCNGKTDDATTAAVIVNDKGNGTVDAFYMYFYAYNWGGVVLDLQVGNHVGDWEHNMVRFENGVPKWVWYSQHANGQNFAYDILHKSGDRPINYVGNGTHANYAIPGGHDHTIPNLNLPAGLLLDHTEGPDDGGLLWDPLLSAYFYNYTNATGTPTFTPLGDGSAPTSWLSYLGKWGDEEYPEDDDRQQLLFGGAVAKYASGPTGPVDKQLDRKDHLVSLPDELVLDILQYLDLGDLFELAQACRWGYRLAIPLLWRDVELKDCWTLHPRASRPQLRARRVIDELADEHDDTPIIKKLLVLATKPDIACHVQTVLHRCHLPTPSIYHELPLFCFRSLTLSTDSRTHKLLMLAIRNMTNVHTLRIIYGHYFLTYGLIWGFLHPHRPRNVPLKRLWLEYCSLAMPEPGPIGSSFWPDLSGITSLRLRRLSYLNDLTQTNVVTQGMALSRAQIHKRMLQNGIGGEYITTIDKVVPNGAPVSPPSLLESTRLDQFIYDALPEVKEFLDSTDVPEDQQFERTRPTSQSIFLTLLLRDSAATLTSLNLDMLLSDDAYRSREEWLVRDMFSRLSHLRFPHLRAFQLRNVMTPWTNLPRGTYLLDRLDTPGSPVPVIDFLDFMEAHPNISCLSWPMENFFSHQRPEGQAAIQQDRVISNLARTLRELRVDTTFHPDAESHHLGDFRYPLGAKGRRWHFITKFASRMTKVEHLKMEGGIPREEKHETIRALWQCPLNKIVMIANSSPIGNCWGSSDLFQAVTDDDWDLDEEDLNALKETAAKDPSPPGSDFQYVPQYDWLHSSLMLHTVASFHADTVTELKFCGYVGAPILFAPTELSHPLLSPLRHFHNLKYLTMSMWLDTNYEDRHRDEEIIQFWLNTRDPETTAMMTIIPDNDSASESDFNIEDSDEEMRPPTPPSPHPPTTPPGAADPELQFYQDLQDHIAANPINPHPLPDPPEEVAQAQQQPPPPQSSENNNIHQPPAAIAQHNTTHHLVAVTGDPVTGPEPVLASSRPLSWPRRLNSMYAPRALAGQVARQMGPYLSPRAKARAQSPGSGPAARGGGGGGGGGGGVVVRASFCLGHSAGWGTVFDIDVGVGVGRDGRSGRGRGGGGGDWSAGTGEGRVLWWEGPREEGEHDRWWGKLKGRRWF</sequence>
<dbReference type="InterPro" id="IPR009291">
    <property type="entry name" value="Vps62"/>
</dbReference>
<keyword evidence="4" id="KW-1185">Reference proteome</keyword>
<feature type="domain" description="F-box" evidence="2">
    <location>
        <begin position="346"/>
        <end position="391"/>
    </location>
</feature>
<evidence type="ECO:0000313" key="4">
    <source>
        <dbReference type="Proteomes" id="UP001521184"/>
    </source>
</evidence>
<feature type="compositionally biased region" description="Acidic residues" evidence="1">
    <location>
        <begin position="1020"/>
        <end position="1033"/>
    </location>
</feature>
<feature type="region of interest" description="Disordered" evidence="1">
    <location>
        <begin position="1168"/>
        <end position="1191"/>
    </location>
</feature>
<feature type="region of interest" description="Disordered" evidence="1">
    <location>
        <begin position="1225"/>
        <end position="1245"/>
    </location>
</feature>
<evidence type="ECO:0000313" key="3">
    <source>
        <dbReference type="EMBL" id="KAL1644200.1"/>
    </source>
</evidence>
<dbReference type="Gene3D" id="1.20.1280.50">
    <property type="match status" value="1"/>
</dbReference>
<dbReference type="Pfam" id="PF12937">
    <property type="entry name" value="F-box-like"/>
    <property type="match status" value="1"/>
</dbReference>
<dbReference type="PANTHER" id="PTHR48174:SF5">
    <property type="entry name" value="VACUOLAR PROTEIN SORTING-ASSOCIATED PROTEIN 62"/>
    <property type="match status" value="1"/>
</dbReference>
<organism evidence="3 4">
    <name type="scientific">Diplodia intermedia</name>
    <dbReference type="NCBI Taxonomy" id="856260"/>
    <lineage>
        <taxon>Eukaryota</taxon>
        <taxon>Fungi</taxon>
        <taxon>Dikarya</taxon>
        <taxon>Ascomycota</taxon>
        <taxon>Pezizomycotina</taxon>
        <taxon>Dothideomycetes</taxon>
        <taxon>Dothideomycetes incertae sedis</taxon>
        <taxon>Botryosphaeriales</taxon>
        <taxon>Botryosphaeriaceae</taxon>
        <taxon>Diplodia</taxon>
    </lineage>
</organism>
<protein>
    <recommendedName>
        <fullName evidence="2">F-box domain-containing protein</fullName>
    </recommendedName>
</protein>
<dbReference type="InterPro" id="IPR036047">
    <property type="entry name" value="F-box-like_dom_sf"/>
</dbReference>
<feature type="region of interest" description="Disordered" evidence="1">
    <location>
        <begin position="1014"/>
        <end position="1055"/>
    </location>
</feature>
<dbReference type="PANTHER" id="PTHR48174">
    <property type="entry name" value="DUF946 FAMILY PROTEIN"/>
    <property type="match status" value="1"/>
</dbReference>
<accession>A0ABR3TTN8</accession>
<comment type="caution">
    <text evidence="3">The sequence shown here is derived from an EMBL/GenBank/DDBJ whole genome shotgun (WGS) entry which is preliminary data.</text>
</comment>
<feature type="compositionally biased region" description="Gly residues" evidence="1">
    <location>
        <begin position="1231"/>
        <end position="1245"/>
    </location>
</feature>
<evidence type="ECO:0000256" key="1">
    <source>
        <dbReference type="SAM" id="MobiDB-lite"/>
    </source>
</evidence>
<reference evidence="3 4" key="1">
    <citation type="journal article" date="2023" name="Plant Dis.">
        <title>First Report of Diplodia intermedia Causing Canker and Dieback Diseases on Apple Trees in Canada.</title>
        <authorList>
            <person name="Ellouze W."/>
            <person name="Ilyukhin E."/>
            <person name="Sulman M."/>
            <person name="Ali S."/>
        </authorList>
    </citation>
    <scope>NUCLEOTIDE SEQUENCE [LARGE SCALE GENOMIC DNA]</scope>
    <source>
        <strain evidence="3 4">M45-28</strain>
    </source>
</reference>